<dbReference type="PATRIC" id="fig|1604020.3.peg.2172"/>
<name>A0A0G2HK88_9SYNE</name>
<evidence type="ECO:0000313" key="3">
    <source>
        <dbReference type="Proteomes" id="UP000035067"/>
    </source>
</evidence>
<reference evidence="2 3" key="1">
    <citation type="submission" date="2015-01" db="EMBL/GenBank/DDBJ databases">
        <title>Lifestyle Evolution in Cyanobacterial Symbionts of Sponges.</title>
        <authorList>
            <person name="Burgsdorf I."/>
            <person name="Slaby B.M."/>
            <person name="Handley K.M."/>
            <person name="Haber M."/>
            <person name="Blom J."/>
            <person name="Marshall C.W."/>
            <person name="Gilbert J.A."/>
            <person name="Hentschel U."/>
            <person name="Steindler L."/>
        </authorList>
    </citation>
    <scope>NUCLEOTIDE SEQUENCE [LARGE SCALE GENOMIC DNA]</scope>
    <source>
        <strain evidence="2">SP3</strain>
    </source>
</reference>
<feature type="signal peptide" evidence="1">
    <location>
        <begin position="1"/>
        <end position="25"/>
    </location>
</feature>
<gene>
    <name evidence="2" type="ORF">TE42_09570</name>
</gene>
<comment type="caution">
    <text evidence="2">The sequence shown here is derived from an EMBL/GenBank/DDBJ whole genome shotgun (WGS) entry which is preliminary data.</text>
</comment>
<sequence>MHFFRRSSAWLILASMTIPLSPILAQTSGQFTLTGSFSYFYDQIQHGSTTFTAGTTEGGDVVSSGQGTLFPEGKSFLSSCVVFSEESADGLNLTAPCTFTEPKEDDGDELFAVLTRKQGDLGAANRGGGGRADLVGGTGKYANIAGQCSYDTQYLGPSTGVITRDCTWSKP</sequence>
<protein>
    <submittedName>
        <fullName evidence="2">Uncharacterized protein</fullName>
    </submittedName>
</protein>
<dbReference type="EMBL" id="JXQG01000079">
    <property type="protein sequence ID" value="KKZ10723.1"/>
    <property type="molecule type" value="Genomic_DNA"/>
</dbReference>
<evidence type="ECO:0000256" key="1">
    <source>
        <dbReference type="SAM" id="SignalP"/>
    </source>
</evidence>
<dbReference type="AlphaFoldDB" id="A0A0G2HK88"/>
<accession>A0A0G2HK88</accession>
<proteinExistence type="predicted"/>
<dbReference type="Proteomes" id="UP000035067">
    <property type="component" value="Unassembled WGS sequence"/>
</dbReference>
<organism evidence="2 3">
    <name type="scientific">Candidatus Synechococcus spongiarum SP3</name>
    <dbReference type="NCBI Taxonomy" id="1604020"/>
    <lineage>
        <taxon>Bacteria</taxon>
        <taxon>Bacillati</taxon>
        <taxon>Cyanobacteriota</taxon>
        <taxon>Cyanophyceae</taxon>
        <taxon>Synechococcales</taxon>
        <taxon>Synechococcaceae</taxon>
        <taxon>Synechococcus</taxon>
    </lineage>
</organism>
<keyword evidence="1" id="KW-0732">Signal</keyword>
<feature type="chain" id="PRO_5002545313" evidence="1">
    <location>
        <begin position="26"/>
        <end position="171"/>
    </location>
</feature>
<evidence type="ECO:0000313" key="2">
    <source>
        <dbReference type="EMBL" id="KKZ10723.1"/>
    </source>
</evidence>